<dbReference type="Gene3D" id="3.10.20.90">
    <property type="entry name" value="Phosphatidylinositol 3-kinase Catalytic Subunit, Chain A, domain 1"/>
    <property type="match status" value="2"/>
</dbReference>
<dbReference type="PANTHER" id="PTHR10666">
    <property type="entry name" value="UBIQUITIN"/>
    <property type="match status" value="1"/>
</dbReference>
<dbReference type="Pfam" id="PF00240">
    <property type="entry name" value="ubiquitin"/>
    <property type="match status" value="1"/>
</dbReference>
<organism evidence="2 3">
    <name type="scientific">Anaeramoeba ignava</name>
    <name type="common">Anaerobic marine amoeba</name>
    <dbReference type="NCBI Taxonomy" id="1746090"/>
    <lineage>
        <taxon>Eukaryota</taxon>
        <taxon>Metamonada</taxon>
        <taxon>Anaeramoebidae</taxon>
        <taxon>Anaeramoeba</taxon>
    </lineage>
</organism>
<evidence type="ECO:0000259" key="1">
    <source>
        <dbReference type="PROSITE" id="PS50053"/>
    </source>
</evidence>
<dbReference type="InterPro" id="IPR019956">
    <property type="entry name" value="Ubiquitin_dom"/>
</dbReference>
<evidence type="ECO:0000313" key="3">
    <source>
        <dbReference type="Proteomes" id="UP001149090"/>
    </source>
</evidence>
<sequence length="109" mass="12201">MEICLITLTGTKYLFDVEPNDLVEKLKDKIQDEMGIPPNSQRLFSAGVILEDGNTFSYYGIIDDKIENKMGIPPMGQRLVFAGVILEDEKTFSYYGIIDGSIIHLVLAL</sequence>
<dbReference type="Proteomes" id="UP001149090">
    <property type="component" value="Unassembled WGS sequence"/>
</dbReference>
<evidence type="ECO:0000313" key="2">
    <source>
        <dbReference type="EMBL" id="KAJ5072083.1"/>
    </source>
</evidence>
<proteinExistence type="predicted"/>
<dbReference type="InterPro" id="IPR029071">
    <property type="entry name" value="Ubiquitin-like_domsf"/>
</dbReference>
<dbReference type="AlphaFoldDB" id="A0A9Q0LIJ3"/>
<dbReference type="OrthoDB" id="428577at2759"/>
<reference evidence="2" key="1">
    <citation type="submission" date="2022-10" db="EMBL/GenBank/DDBJ databases">
        <title>Novel sulphate-reducing endosymbionts in the free-living metamonad Anaeramoeba.</title>
        <authorList>
            <person name="Jerlstrom-Hultqvist J."/>
            <person name="Cepicka I."/>
            <person name="Gallot-Lavallee L."/>
            <person name="Salas-Leiva D."/>
            <person name="Curtis B.A."/>
            <person name="Zahonova K."/>
            <person name="Pipaliya S."/>
            <person name="Dacks J."/>
            <person name="Roger A.J."/>
        </authorList>
    </citation>
    <scope>NUCLEOTIDE SEQUENCE</scope>
    <source>
        <strain evidence="2">BMAN</strain>
    </source>
</reference>
<dbReference type="InterPro" id="IPR050158">
    <property type="entry name" value="Ubiquitin_ubiquitin-like"/>
</dbReference>
<accession>A0A9Q0LIJ3</accession>
<protein>
    <recommendedName>
        <fullName evidence="1">Ubiquitin-like domain-containing protein</fullName>
    </recommendedName>
</protein>
<dbReference type="EMBL" id="JAPDFW010000083">
    <property type="protein sequence ID" value="KAJ5072083.1"/>
    <property type="molecule type" value="Genomic_DNA"/>
</dbReference>
<dbReference type="SMART" id="SM00213">
    <property type="entry name" value="UBQ"/>
    <property type="match status" value="1"/>
</dbReference>
<keyword evidence="3" id="KW-1185">Reference proteome</keyword>
<feature type="domain" description="Ubiquitin-like" evidence="1">
    <location>
        <begin position="1"/>
        <end position="63"/>
    </location>
</feature>
<name>A0A9Q0LIJ3_ANAIG</name>
<dbReference type="PRINTS" id="PR00348">
    <property type="entry name" value="UBIQUITIN"/>
</dbReference>
<comment type="caution">
    <text evidence="2">The sequence shown here is derived from an EMBL/GenBank/DDBJ whole genome shotgun (WGS) entry which is preliminary data.</text>
</comment>
<dbReference type="SUPFAM" id="SSF54236">
    <property type="entry name" value="Ubiquitin-like"/>
    <property type="match status" value="2"/>
</dbReference>
<gene>
    <name evidence="2" type="ORF">M0811_09727</name>
</gene>
<dbReference type="PROSITE" id="PS50053">
    <property type="entry name" value="UBIQUITIN_2"/>
    <property type="match status" value="2"/>
</dbReference>
<feature type="domain" description="Ubiquitin-like" evidence="1">
    <location>
        <begin position="64"/>
        <end position="109"/>
    </location>
</feature>
<dbReference type="InterPro" id="IPR000626">
    <property type="entry name" value="Ubiquitin-like_dom"/>
</dbReference>